<dbReference type="GO" id="GO:0016301">
    <property type="term" value="F:kinase activity"/>
    <property type="evidence" value="ECO:0007669"/>
    <property type="project" value="UniProtKB-KW"/>
</dbReference>
<proteinExistence type="predicted"/>
<evidence type="ECO:0000313" key="2">
    <source>
        <dbReference type="EMBL" id="MBB3733363.1"/>
    </source>
</evidence>
<gene>
    <name evidence="2" type="ORF">FHR33_009310</name>
</gene>
<dbReference type="GeneID" id="95395315"/>
<dbReference type="InterPro" id="IPR043129">
    <property type="entry name" value="ATPase_NBD"/>
</dbReference>
<dbReference type="SUPFAM" id="SSF53067">
    <property type="entry name" value="Actin-like ATPase domain"/>
    <property type="match status" value="2"/>
</dbReference>
<sequence>MRTVLAVDGGNSKTDVALVAEDGTVLATGRGGGFLPQSAGVSAAADVVEEAVRQALGPLARAIGTTPAAPYGDLLSAYLAGADLPREEEALREEFTARGFASDVVVGNDTFALLRAGASGPWGVAVVCGAGVNAVGVSPSGRVARFPALGKVSGDWGGGLGLAEEALWHAVRAEDGRGGPTALAALVTEHFGTATVEEVSLALHFGELDQSSLHGLTPRLFEVAAAGDPIARSLVERMAEEIVLLAEVCLRRLELLETPTEVVLGGGVLRARDPLLSELLDQRFTARAPQAKVVVADLPPIAGAALNGLDRIGADEEAKARLRGHFGDLL</sequence>
<keyword evidence="3" id="KW-1185">Reference proteome</keyword>
<dbReference type="InterPro" id="IPR052519">
    <property type="entry name" value="Euk-type_GlcNAc_Kinase"/>
</dbReference>
<accession>A0A7W5VJV1</accession>
<protein>
    <submittedName>
        <fullName evidence="2">N-acetylglucosamine kinase-like BadF-type ATPase</fullName>
    </submittedName>
</protein>
<dbReference type="PANTHER" id="PTHR43190">
    <property type="entry name" value="N-ACETYL-D-GLUCOSAMINE KINASE"/>
    <property type="match status" value="1"/>
</dbReference>
<reference evidence="2 3" key="1">
    <citation type="submission" date="2020-08" db="EMBL/GenBank/DDBJ databases">
        <title>Sequencing the genomes of 1000 actinobacteria strains.</title>
        <authorList>
            <person name="Klenk H.-P."/>
        </authorList>
    </citation>
    <scope>NUCLEOTIDE SEQUENCE [LARGE SCALE GENOMIC DNA]</scope>
    <source>
        <strain evidence="2 3">DSM 44320</strain>
    </source>
</reference>
<comment type="caution">
    <text evidence="2">The sequence shown here is derived from an EMBL/GenBank/DDBJ whole genome shotgun (WGS) entry which is preliminary data.</text>
</comment>
<evidence type="ECO:0000313" key="3">
    <source>
        <dbReference type="Proteomes" id="UP000579945"/>
    </source>
</evidence>
<dbReference type="AlphaFoldDB" id="A0A7W5VJV1"/>
<dbReference type="RefSeq" id="WP_183661572.1">
    <property type="nucleotide sequence ID" value="NZ_JACIBV010000002.1"/>
</dbReference>
<evidence type="ECO:0000259" key="1">
    <source>
        <dbReference type="Pfam" id="PF01869"/>
    </source>
</evidence>
<dbReference type="CDD" id="cd24007">
    <property type="entry name" value="ASKHA_NBD_eukNAGK-like"/>
    <property type="match status" value="1"/>
</dbReference>
<keyword evidence="2" id="KW-0808">Transferase</keyword>
<dbReference type="InterPro" id="IPR002731">
    <property type="entry name" value="ATPase_BadF"/>
</dbReference>
<dbReference type="EMBL" id="JACIBV010000002">
    <property type="protein sequence ID" value="MBB3733363.1"/>
    <property type="molecule type" value="Genomic_DNA"/>
</dbReference>
<keyword evidence="2" id="KW-0418">Kinase</keyword>
<organism evidence="2 3">
    <name type="scientific">Nonomuraea dietziae</name>
    <dbReference type="NCBI Taxonomy" id="65515"/>
    <lineage>
        <taxon>Bacteria</taxon>
        <taxon>Bacillati</taxon>
        <taxon>Actinomycetota</taxon>
        <taxon>Actinomycetes</taxon>
        <taxon>Streptosporangiales</taxon>
        <taxon>Streptosporangiaceae</taxon>
        <taxon>Nonomuraea</taxon>
    </lineage>
</organism>
<dbReference type="PANTHER" id="PTHR43190:SF3">
    <property type="entry name" value="N-ACETYL-D-GLUCOSAMINE KINASE"/>
    <property type="match status" value="1"/>
</dbReference>
<dbReference type="Pfam" id="PF01869">
    <property type="entry name" value="BcrAD_BadFG"/>
    <property type="match status" value="1"/>
</dbReference>
<feature type="domain" description="ATPase BadF/BadG/BcrA/BcrD type" evidence="1">
    <location>
        <begin position="7"/>
        <end position="306"/>
    </location>
</feature>
<name>A0A7W5VJV1_9ACTN</name>
<dbReference type="Gene3D" id="3.30.420.40">
    <property type="match status" value="2"/>
</dbReference>
<dbReference type="Proteomes" id="UP000579945">
    <property type="component" value="Unassembled WGS sequence"/>
</dbReference>